<evidence type="ECO:0000256" key="1">
    <source>
        <dbReference type="SAM" id="MobiDB-lite"/>
    </source>
</evidence>
<feature type="compositionally biased region" description="Basic residues" evidence="1">
    <location>
        <begin position="1"/>
        <end position="12"/>
    </location>
</feature>
<gene>
    <name evidence="2" type="ORF">HGM15179_003782</name>
</gene>
<name>A0A8K1GQE0_9PASS</name>
<dbReference type="Proteomes" id="UP000796761">
    <property type="component" value="Unassembled WGS sequence"/>
</dbReference>
<evidence type="ECO:0000313" key="3">
    <source>
        <dbReference type="Proteomes" id="UP000796761"/>
    </source>
</evidence>
<sequence length="141" mass="15562">MSRSKSYLHRGTNHSQEIPKPNQSVLGVIGAVEVLDHLQRRATRLVKDLEYEFGAGGVYSGENKAQGKPYHSLQLPERRFLASYNPNEGVEEAALKGTAGQQLLKDHAKTVEEREQESLPVDCCFAYLSLRPAQNSAGPPC</sequence>
<protein>
    <submittedName>
        <fullName evidence="2">Uncharacterized protein</fullName>
    </submittedName>
</protein>
<keyword evidence="3" id="KW-1185">Reference proteome</keyword>
<reference evidence="2" key="1">
    <citation type="submission" date="2019-04" db="EMBL/GenBank/DDBJ databases">
        <title>Genome assembly of Zosterops borbonicus 15179.</title>
        <authorList>
            <person name="Leroy T."/>
            <person name="Anselmetti Y."/>
            <person name="Tilak M.-K."/>
            <person name="Nabholz B."/>
        </authorList>
    </citation>
    <scope>NUCLEOTIDE SEQUENCE</scope>
    <source>
        <strain evidence="2">HGM_15179</strain>
        <tissue evidence="2">Muscle</tissue>
    </source>
</reference>
<feature type="region of interest" description="Disordered" evidence="1">
    <location>
        <begin position="1"/>
        <end position="21"/>
    </location>
</feature>
<dbReference type="EMBL" id="SWJQ01000076">
    <property type="protein sequence ID" value="TRZ23316.1"/>
    <property type="molecule type" value="Genomic_DNA"/>
</dbReference>
<proteinExistence type="predicted"/>
<organism evidence="2 3">
    <name type="scientific">Zosterops borbonicus</name>
    <dbReference type="NCBI Taxonomy" id="364589"/>
    <lineage>
        <taxon>Eukaryota</taxon>
        <taxon>Metazoa</taxon>
        <taxon>Chordata</taxon>
        <taxon>Craniata</taxon>
        <taxon>Vertebrata</taxon>
        <taxon>Euteleostomi</taxon>
        <taxon>Archelosauria</taxon>
        <taxon>Archosauria</taxon>
        <taxon>Dinosauria</taxon>
        <taxon>Saurischia</taxon>
        <taxon>Theropoda</taxon>
        <taxon>Coelurosauria</taxon>
        <taxon>Aves</taxon>
        <taxon>Neognathae</taxon>
        <taxon>Neoaves</taxon>
        <taxon>Telluraves</taxon>
        <taxon>Australaves</taxon>
        <taxon>Passeriformes</taxon>
        <taxon>Sylvioidea</taxon>
        <taxon>Zosteropidae</taxon>
        <taxon>Zosterops</taxon>
    </lineage>
</organism>
<dbReference type="AlphaFoldDB" id="A0A8K1GQE0"/>
<comment type="caution">
    <text evidence="2">The sequence shown here is derived from an EMBL/GenBank/DDBJ whole genome shotgun (WGS) entry which is preliminary data.</text>
</comment>
<accession>A0A8K1GQE0</accession>
<evidence type="ECO:0000313" key="2">
    <source>
        <dbReference type="EMBL" id="TRZ23316.1"/>
    </source>
</evidence>